<reference evidence="1" key="1">
    <citation type="submission" date="2014-09" db="EMBL/GenBank/DDBJ databases">
        <authorList>
            <person name="Magalhaes I.L.F."/>
            <person name="Oliveira U."/>
            <person name="Santos F.R."/>
            <person name="Vidigal T.H.D.A."/>
            <person name="Brescovit A.D."/>
            <person name="Santos A.J."/>
        </authorList>
    </citation>
    <scope>NUCLEOTIDE SEQUENCE</scope>
    <source>
        <tissue evidence="1">Shoot tissue taken approximately 20 cm above the soil surface</tissue>
    </source>
</reference>
<protein>
    <submittedName>
        <fullName evidence="1">Uncharacterized protein</fullName>
    </submittedName>
</protein>
<organism evidence="1">
    <name type="scientific">Arundo donax</name>
    <name type="common">Giant reed</name>
    <name type="synonym">Donax arundinaceus</name>
    <dbReference type="NCBI Taxonomy" id="35708"/>
    <lineage>
        <taxon>Eukaryota</taxon>
        <taxon>Viridiplantae</taxon>
        <taxon>Streptophyta</taxon>
        <taxon>Embryophyta</taxon>
        <taxon>Tracheophyta</taxon>
        <taxon>Spermatophyta</taxon>
        <taxon>Magnoliopsida</taxon>
        <taxon>Liliopsida</taxon>
        <taxon>Poales</taxon>
        <taxon>Poaceae</taxon>
        <taxon>PACMAD clade</taxon>
        <taxon>Arundinoideae</taxon>
        <taxon>Arundineae</taxon>
        <taxon>Arundo</taxon>
    </lineage>
</organism>
<name>A0A0A9GC43_ARUDO</name>
<accession>A0A0A9GC43</accession>
<dbReference type="EMBL" id="GBRH01179638">
    <property type="protein sequence ID" value="JAE18258.1"/>
    <property type="molecule type" value="Transcribed_RNA"/>
</dbReference>
<evidence type="ECO:0000313" key="1">
    <source>
        <dbReference type="EMBL" id="JAE18258.1"/>
    </source>
</evidence>
<dbReference type="AlphaFoldDB" id="A0A0A9GC43"/>
<sequence length="28" mass="2995">MEPPPARHHPWALPPAKLSTLTASGANF</sequence>
<reference evidence="1" key="2">
    <citation type="journal article" date="2015" name="Data Brief">
        <title>Shoot transcriptome of the giant reed, Arundo donax.</title>
        <authorList>
            <person name="Barrero R.A."/>
            <person name="Guerrero F.D."/>
            <person name="Moolhuijzen P."/>
            <person name="Goolsby J.A."/>
            <person name="Tidwell J."/>
            <person name="Bellgard S.E."/>
            <person name="Bellgard M.I."/>
        </authorList>
    </citation>
    <scope>NUCLEOTIDE SEQUENCE</scope>
    <source>
        <tissue evidence="1">Shoot tissue taken approximately 20 cm above the soil surface</tissue>
    </source>
</reference>
<proteinExistence type="predicted"/>